<sequence>MRCEFHTTLVFMAGWCPMNQLENLNRCINEVAPEAGTKPALDYNAIPPMNAIPPTYIPTTKVISAFQNIVNTYGSPRYQEVNPGLFTIVTFPFLFGVMYGDIGHG</sequence>
<dbReference type="GO" id="GO:0007035">
    <property type="term" value="P:vacuolar acidification"/>
    <property type="evidence" value="ECO:0007669"/>
    <property type="project" value="TreeGrafter"/>
</dbReference>
<evidence type="ECO:0000256" key="5">
    <source>
        <dbReference type="ARBA" id="ARBA00022989"/>
    </source>
</evidence>
<name>A0A0A9Z0B4_LYGHE</name>
<evidence type="ECO:0000256" key="1">
    <source>
        <dbReference type="ARBA" id="ARBA00004141"/>
    </source>
</evidence>
<keyword evidence="6 8" id="KW-0406">Ion transport</keyword>
<dbReference type="GO" id="GO:0046961">
    <property type="term" value="F:proton-transporting ATPase activity, rotational mechanism"/>
    <property type="evidence" value="ECO:0007669"/>
    <property type="project" value="InterPro"/>
</dbReference>
<comment type="function">
    <text evidence="8">Essential component of the vacuolar proton pump (V-ATPase), a multimeric enzyme that catalyzes the translocation of protons across the membranes. Required for assembly and activity of the V-ATPase.</text>
</comment>
<dbReference type="GO" id="GO:0033179">
    <property type="term" value="C:proton-transporting V-type ATPase, V0 domain"/>
    <property type="evidence" value="ECO:0007669"/>
    <property type="project" value="InterPro"/>
</dbReference>
<dbReference type="PANTHER" id="PTHR11629">
    <property type="entry name" value="VACUOLAR PROTON ATPASES"/>
    <property type="match status" value="1"/>
</dbReference>
<dbReference type="GO" id="GO:0051117">
    <property type="term" value="F:ATPase binding"/>
    <property type="evidence" value="ECO:0007669"/>
    <property type="project" value="TreeGrafter"/>
</dbReference>
<comment type="subcellular location">
    <subcellularLocation>
        <location evidence="1">Membrane</location>
        <topology evidence="1">Multi-pass membrane protein</topology>
    </subcellularLocation>
</comment>
<evidence type="ECO:0000256" key="2">
    <source>
        <dbReference type="ARBA" id="ARBA00009904"/>
    </source>
</evidence>
<dbReference type="InterPro" id="IPR002490">
    <property type="entry name" value="V-ATPase_116kDa_su"/>
</dbReference>
<evidence type="ECO:0000256" key="3">
    <source>
        <dbReference type="ARBA" id="ARBA00022448"/>
    </source>
</evidence>
<organism evidence="9">
    <name type="scientific">Lygus hesperus</name>
    <name type="common">Western plant bug</name>
    <dbReference type="NCBI Taxonomy" id="30085"/>
    <lineage>
        <taxon>Eukaryota</taxon>
        <taxon>Metazoa</taxon>
        <taxon>Ecdysozoa</taxon>
        <taxon>Arthropoda</taxon>
        <taxon>Hexapoda</taxon>
        <taxon>Insecta</taxon>
        <taxon>Pterygota</taxon>
        <taxon>Neoptera</taxon>
        <taxon>Paraneoptera</taxon>
        <taxon>Hemiptera</taxon>
        <taxon>Heteroptera</taxon>
        <taxon>Panheteroptera</taxon>
        <taxon>Cimicomorpha</taxon>
        <taxon>Miridae</taxon>
        <taxon>Mirini</taxon>
        <taxon>Lygus</taxon>
    </lineage>
</organism>
<keyword evidence="3 8" id="KW-0813">Transport</keyword>
<reference evidence="9" key="1">
    <citation type="journal article" date="2014" name="PLoS ONE">
        <title>Transcriptome-Based Identification of ABC Transporters in the Western Tarnished Plant Bug Lygus hesperus.</title>
        <authorList>
            <person name="Hull J.J."/>
            <person name="Chaney K."/>
            <person name="Geib S.M."/>
            <person name="Fabrick J.A."/>
            <person name="Brent C.S."/>
            <person name="Walsh D."/>
            <person name="Lavine L.C."/>
        </authorList>
    </citation>
    <scope>NUCLEOTIDE SEQUENCE</scope>
</reference>
<keyword evidence="8" id="KW-0375">Hydrogen ion transport</keyword>
<accession>A0A0A9Z0B4</accession>
<reference evidence="9" key="2">
    <citation type="submission" date="2014-07" db="EMBL/GenBank/DDBJ databases">
        <authorList>
            <person name="Hull J."/>
        </authorList>
    </citation>
    <scope>NUCLEOTIDE SEQUENCE</scope>
</reference>
<dbReference type="GO" id="GO:0016471">
    <property type="term" value="C:vacuolar proton-transporting V-type ATPase complex"/>
    <property type="evidence" value="ECO:0007669"/>
    <property type="project" value="TreeGrafter"/>
</dbReference>
<dbReference type="AlphaFoldDB" id="A0A0A9Z0B4"/>
<evidence type="ECO:0000256" key="7">
    <source>
        <dbReference type="ARBA" id="ARBA00023136"/>
    </source>
</evidence>
<dbReference type="Pfam" id="PF01496">
    <property type="entry name" value="V_ATPase_I"/>
    <property type="match status" value="1"/>
</dbReference>
<dbReference type="EMBL" id="GBHO01006293">
    <property type="protein sequence ID" value="JAG37311.1"/>
    <property type="molecule type" value="Transcribed_RNA"/>
</dbReference>
<keyword evidence="7" id="KW-0472">Membrane</keyword>
<comment type="similarity">
    <text evidence="2 8">Belongs to the V-ATPase 116 kDa subunit family.</text>
</comment>
<keyword evidence="5" id="KW-1133">Transmembrane helix</keyword>
<evidence type="ECO:0000256" key="6">
    <source>
        <dbReference type="ARBA" id="ARBA00023065"/>
    </source>
</evidence>
<proteinExistence type="inferred from homology"/>
<gene>
    <name evidence="9" type="ORF">CM83_2249</name>
</gene>
<evidence type="ECO:0000313" key="9">
    <source>
        <dbReference type="EMBL" id="JAG37311.1"/>
    </source>
</evidence>
<evidence type="ECO:0000256" key="4">
    <source>
        <dbReference type="ARBA" id="ARBA00022692"/>
    </source>
</evidence>
<keyword evidence="4" id="KW-0812">Transmembrane</keyword>
<dbReference type="PANTHER" id="PTHR11629:SF63">
    <property type="entry name" value="V-TYPE PROTON ATPASE SUBUNIT A"/>
    <property type="match status" value="1"/>
</dbReference>
<evidence type="ECO:0000256" key="8">
    <source>
        <dbReference type="RuleBase" id="RU361189"/>
    </source>
</evidence>
<protein>
    <recommendedName>
        <fullName evidence="8">V-type proton ATPase subunit a</fullName>
    </recommendedName>
</protein>